<dbReference type="InterPro" id="IPR051225">
    <property type="entry name" value="NAD(P)_epim/dehydratase"/>
</dbReference>
<comment type="caution">
    <text evidence="3">The sequence shown here is derived from an EMBL/GenBank/DDBJ whole genome shotgun (WGS) entry which is preliminary data.</text>
</comment>
<reference evidence="3" key="2">
    <citation type="submission" date="2021-04" db="EMBL/GenBank/DDBJ databases">
        <authorList>
            <person name="Dong X."/>
        </authorList>
    </citation>
    <scope>NUCLEOTIDE SEQUENCE</scope>
    <source>
        <strain evidence="3">ZWT</strain>
    </source>
</reference>
<dbReference type="Proteomes" id="UP001056429">
    <property type="component" value="Unassembled WGS sequence"/>
</dbReference>
<dbReference type="EMBL" id="JAGSOJ010000004">
    <property type="protein sequence ID" value="MCM1991756.1"/>
    <property type="molecule type" value="Genomic_DNA"/>
</dbReference>
<dbReference type="InterPro" id="IPR002225">
    <property type="entry name" value="3Beta_OHSteriod_DH/Estase"/>
</dbReference>
<dbReference type="Gene3D" id="3.40.50.720">
    <property type="entry name" value="NAD(P)-binding Rossmann-like Domain"/>
    <property type="match status" value="1"/>
</dbReference>
<evidence type="ECO:0000313" key="4">
    <source>
        <dbReference type="Proteomes" id="UP001056429"/>
    </source>
</evidence>
<dbReference type="GO" id="GO:0006694">
    <property type="term" value="P:steroid biosynthetic process"/>
    <property type="evidence" value="ECO:0007669"/>
    <property type="project" value="InterPro"/>
</dbReference>
<dbReference type="GO" id="GO:0008743">
    <property type="term" value="F:L-threonine 3-dehydrogenase activity"/>
    <property type="evidence" value="ECO:0007669"/>
    <property type="project" value="TreeGrafter"/>
</dbReference>
<dbReference type="GO" id="GO:0006567">
    <property type="term" value="P:L-threonine catabolic process"/>
    <property type="evidence" value="ECO:0007669"/>
    <property type="project" value="TreeGrafter"/>
</dbReference>
<dbReference type="SUPFAM" id="SSF51735">
    <property type="entry name" value="NAD(P)-binding Rossmann-fold domains"/>
    <property type="match status" value="1"/>
</dbReference>
<dbReference type="PANTHER" id="PTHR42687:SF1">
    <property type="entry name" value="L-THREONINE 3-DEHYDROGENASE, MITOCHONDRIAL"/>
    <property type="match status" value="1"/>
</dbReference>
<reference evidence="3" key="1">
    <citation type="journal article" date="2021" name="mSystems">
        <title>Bacteria and Archaea Synergistically Convert Glycine Betaine to Biogenic Methane in the Formosa Cold Seep of the South China Sea.</title>
        <authorList>
            <person name="Li L."/>
            <person name="Zhang W."/>
            <person name="Zhang S."/>
            <person name="Song L."/>
            <person name="Sun Q."/>
            <person name="Zhang H."/>
            <person name="Xiang H."/>
            <person name="Dong X."/>
        </authorList>
    </citation>
    <scope>NUCLEOTIDE SEQUENCE</scope>
    <source>
        <strain evidence="3">ZWT</strain>
    </source>
</reference>
<dbReference type="Pfam" id="PF01073">
    <property type="entry name" value="3Beta_HSD"/>
    <property type="match status" value="1"/>
</dbReference>
<evidence type="ECO:0000259" key="2">
    <source>
        <dbReference type="Pfam" id="PF01073"/>
    </source>
</evidence>
<protein>
    <submittedName>
        <fullName evidence="3">NAD(P)-dependent oxidoreductase</fullName>
    </submittedName>
</protein>
<proteinExistence type="inferred from homology"/>
<dbReference type="RefSeq" id="WP_250860896.1">
    <property type="nucleotide sequence ID" value="NZ_JAGSOJ010000004.1"/>
</dbReference>
<comment type="similarity">
    <text evidence="1">Belongs to the NAD(P)-dependent epimerase/dehydratase family.</text>
</comment>
<keyword evidence="4" id="KW-1185">Reference proteome</keyword>
<dbReference type="PANTHER" id="PTHR42687">
    <property type="entry name" value="L-THREONINE 3-DEHYDROGENASE"/>
    <property type="match status" value="1"/>
</dbReference>
<evidence type="ECO:0000256" key="1">
    <source>
        <dbReference type="ARBA" id="ARBA00007637"/>
    </source>
</evidence>
<dbReference type="InterPro" id="IPR036291">
    <property type="entry name" value="NAD(P)-bd_dom_sf"/>
</dbReference>
<feature type="domain" description="3-beta hydroxysteroid dehydrogenase/isomerase" evidence="2">
    <location>
        <begin position="7"/>
        <end position="169"/>
    </location>
</feature>
<sequence>MEKKKIVLTGSTGVMGREVLKELIKILERFHIILLIRQVEKTLDVVKEYIKVKEIEIVFGDITDYESVLRCIHEADYVIHLAAIIPPQADFNPESTYKVNYEGTINVIEAVKEQEKHKKIKLIYVGSVAEYGDRLPPIHWGRVGDPIMPSIYDYYAVTKAKAERAVIESGLKYWVSFRQTGILHTGLLKGNKGGLSYHQPLKTHVEWVTARDSGRLMSKVIENEKDLPDDFWCQIYNIGGGEKYRLTSYEFLSKMYSALGLDFKKIIEPKWYALKNFHCLYFLDSDKLESYFNFRSEGFDNFLEEIKKEMKFSYKLLRLIPSKIIKEKIIKPSTLCENGTLYWIQNNLEGPIKAFWGSKEAWDKIPQWDEFCFDVCEEKIILEHGYNECKEKSELDIEDMKEAAIFRGGECLSESMIKGDLKTKLKWKCAFGHEFKASPTLVLLGGHWCPECAPSPWNYDEIAKENHFIAQVWYSNHDKNQNNFYDENFYKDILDNDKA</sequence>
<name>A0A9J6P670_9CLOT</name>
<accession>A0A9J6P670</accession>
<dbReference type="AlphaFoldDB" id="A0A9J6P670"/>
<gene>
    <name evidence="3" type="ORF">KDK92_18615</name>
</gene>
<evidence type="ECO:0000313" key="3">
    <source>
        <dbReference type="EMBL" id="MCM1991756.1"/>
    </source>
</evidence>
<organism evidence="3 4">
    <name type="scientific">Oceanirhabdus seepicola</name>
    <dbReference type="NCBI Taxonomy" id="2828781"/>
    <lineage>
        <taxon>Bacteria</taxon>
        <taxon>Bacillati</taxon>
        <taxon>Bacillota</taxon>
        <taxon>Clostridia</taxon>
        <taxon>Eubacteriales</taxon>
        <taxon>Clostridiaceae</taxon>
        <taxon>Oceanirhabdus</taxon>
    </lineage>
</organism>